<evidence type="ECO:0000313" key="4">
    <source>
        <dbReference type="Proteomes" id="UP000051276"/>
    </source>
</evidence>
<dbReference type="Proteomes" id="UP000051276">
    <property type="component" value="Unassembled WGS sequence"/>
</dbReference>
<accession>A0A0T5YUC0</accession>
<dbReference type="RefSeq" id="WP_232432884.1">
    <property type="nucleotide sequence ID" value="NZ_KQ557118.1"/>
</dbReference>
<comment type="caution">
    <text evidence="2">The sequence shown here is derived from an EMBL/GenBank/DDBJ whole genome shotgun (WGS) entry which is preliminary data.</text>
</comment>
<sequence>MATHQIPWPDTGLKGREKISTAEAPVDARMSGIASACSIMLLKNEAIRVPTKAPMTEITNSFSVISRFRPMIFLSMVRVIYQLGRYQQPPAHSTLTFSTPPLSFNNIFGY</sequence>
<evidence type="ECO:0000313" key="5">
    <source>
        <dbReference type="Proteomes" id="UP000051634"/>
    </source>
</evidence>
<name>A0A0T5YUC0_9GAMM</name>
<protein>
    <submittedName>
        <fullName evidence="2">Uncharacterized protein</fullName>
    </submittedName>
</protein>
<dbReference type="Proteomes" id="UP000051634">
    <property type="component" value="Unassembled WGS sequence"/>
</dbReference>
<dbReference type="AlphaFoldDB" id="A0A0T5YUC0"/>
<dbReference type="EMBL" id="LDXT01000093">
    <property type="protein sequence ID" value="KRT54140.1"/>
    <property type="molecule type" value="Genomic_DNA"/>
</dbReference>
<evidence type="ECO:0000256" key="1">
    <source>
        <dbReference type="SAM" id="MobiDB-lite"/>
    </source>
</evidence>
<dbReference type="EMBL" id="LMXI01000192">
    <property type="protein sequence ID" value="KRT59209.1"/>
    <property type="molecule type" value="Genomic_DNA"/>
</dbReference>
<feature type="region of interest" description="Disordered" evidence="1">
    <location>
        <begin position="1"/>
        <end position="20"/>
    </location>
</feature>
<evidence type="ECO:0000313" key="3">
    <source>
        <dbReference type="EMBL" id="KRT59209.1"/>
    </source>
</evidence>
<gene>
    <name evidence="2" type="ORF">Ga0074115_10337</name>
    <name evidence="3" type="ORF">Ga0076813_15025</name>
</gene>
<organism evidence="2 5">
    <name type="scientific">endosymbiont of Ridgeia piscesae</name>
    <dbReference type="NCBI Taxonomy" id="54398"/>
    <lineage>
        <taxon>Bacteria</taxon>
        <taxon>Pseudomonadati</taxon>
        <taxon>Pseudomonadota</taxon>
        <taxon>Gammaproteobacteria</taxon>
        <taxon>sulfur-oxidizing symbionts</taxon>
    </lineage>
</organism>
<reference evidence="4 5" key="1">
    <citation type="submission" date="2015-11" db="EMBL/GenBank/DDBJ databases">
        <title>The genome of Candidatus Endoriftia persephone in Ridgeia piscesae and population structure of the North Eastern Pacific vestimentiferan symbionts.</title>
        <authorList>
            <person name="Perez M."/>
            <person name="Juniper K.S."/>
        </authorList>
    </citation>
    <scope>NUCLEOTIDE SEQUENCE [LARGE SCALE GENOMIC DNA]</scope>
    <source>
        <strain evidence="3">Ind10</strain>
        <strain evidence="2">Ind11</strain>
    </source>
</reference>
<proteinExistence type="predicted"/>
<evidence type="ECO:0000313" key="2">
    <source>
        <dbReference type="EMBL" id="KRT54140.1"/>
    </source>
</evidence>
<keyword evidence="5" id="KW-1185">Reference proteome</keyword>